<organism evidence="1">
    <name type="scientific">Arundo donax</name>
    <name type="common">Giant reed</name>
    <name type="synonym">Donax arundinaceus</name>
    <dbReference type="NCBI Taxonomy" id="35708"/>
    <lineage>
        <taxon>Eukaryota</taxon>
        <taxon>Viridiplantae</taxon>
        <taxon>Streptophyta</taxon>
        <taxon>Embryophyta</taxon>
        <taxon>Tracheophyta</taxon>
        <taxon>Spermatophyta</taxon>
        <taxon>Magnoliopsida</taxon>
        <taxon>Liliopsida</taxon>
        <taxon>Poales</taxon>
        <taxon>Poaceae</taxon>
        <taxon>PACMAD clade</taxon>
        <taxon>Arundinoideae</taxon>
        <taxon>Arundineae</taxon>
        <taxon>Arundo</taxon>
    </lineage>
</organism>
<dbReference type="EMBL" id="GBRH01255779">
    <property type="protein sequence ID" value="JAD42116.1"/>
    <property type="molecule type" value="Transcribed_RNA"/>
</dbReference>
<dbReference type="AlphaFoldDB" id="A0A0A8ZTL5"/>
<proteinExistence type="predicted"/>
<reference evidence="1" key="2">
    <citation type="journal article" date="2015" name="Data Brief">
        <title>Shoot transcriptome of the giant reed, Arundo donax.</title>
        <authorList>
            <person name="Barrero R.A."/>
            <person name="Guerrero F.D."/>
            <person name="Moolhuijzen P."/>
            <person name="Goolsby J.A."/>
            <person name="Tidwell J."/>
            <person name="Bellgard S.E."/>
            <person name="Bellgard M.I."/>
        </authorList>
    </citation>
    <scope>NUCLEOTIDE SEQUENCE</scope>
    <source>
        <tissue evidence="1">Shoot tissue taken approximately 20 cm above the soil surface</tissue>
    </source>
</reference>
<sequence length="66" mass="7853">MICIFCYTRLHLCTTHLKFRTLHVPNDNANNKYVQQLYLCVSICVIDIKETTRMHLQYLMSFRTGV</sequence>
<evidence type="ECO:0000313" key="1">
    <source>
        <dbReference type="EMBL" id="JAD42116.1"/>
    </source>
</evidence>
<accession>A0A0A8ZTL5</accession>
<protein>
    <submittedName>
        <fullName evidence="1">Uncharacterized protein</fullName>
    </submittedName>
</protein>
<name>A0A0A8ZTL5_ARUDO</name>
<reference evidence="1" key="1">
    <citation type="submission" date="2014-09" db="EMBL/GenBank/DDBJ databases">
        <authorList>
            <person name="Magalhaes I.L.F."/>
            <person name="Oliveira U."/>
            <person name="Santos F.R."/>
            <person name="Vidigal T.H.D.A."/>
            <person name="Brescovit A.D."/>
            <person name="Santos A.J."/>
        </authorList>
    </citation>
    <scope>NUCLEOTIDE SEQUENCE</scope>
    <source>
        <tissue evidence="1">Shoot tissue taken approximately 20 cm above the soil surface</tissue>
    </source>
</reference>